<evidence type="ECO:0000259" key="4">
    <source>
        <dbReference type="SMART" id="SM00796"/>
    </source>
</evidence>
<dbReference type="Gene3D" id="2.40.100.10">
    <property type="entry name" value="Cyclophilin-like"/>
    <property type="match status" value="1"/>
</dbReference>
<evidence type="ECO:0000313" key="7">
    <source>
        <dbReference type="Proteomes" id="UP000037269"/>
    </source>
</evidence>
<dbReference type="InterPro" id="IPR003833">
    <property type="entry name" value="CT_C_D"/>
</dbReference>
<evidence type="ECO:0000256" key="3">
    <source>
        <dbReference type="ARBA" id="ARBA00022840"/>
    </source>
</evidence>
<dbReference type="PANTHER" id="PTHR34698:SF2">
    <property type="entry name" value="5-OXOPROLINASE SUBUNIT B"/>
    <property type="match status" value="1"/>
</dbReference>
<dbReference type="STRING" id="47500.AF333_19315"/>
<keyword evidence="2 5" id="KW-0378">Hydrolase</keyword>
<keyword evidence="3" id="KW-0067">ATP-binding</keyword>
<dbReference type="AlphaFoldDB" id="A0A0D1XMC1"/>
<dbReference type="InterPro" id="IPR010016">
    <property type="entry name" value="PxpB"/>
</dbReference>
<reference evidence="5 7" key="1">
    <citation type="submission" date="2015-07" db="EMBL/GenBank/DDBJ databases">
        <title>Fjat-14205 dsm 2895.</title>
        <authorList>
            <person name="Liu B."/>
            <person name="Wang J."/>
            <person name="Zhu Y."/>
            <person name="Liu G."/>
            <person name="Chen Q."/>
            <person name="Chen Z."/>
            <person name="Lan J."/>
            <person name="Che J."/>
            <person name="Ge C."/>
            <person name="Shi H."/>
            <person name="Pan Z."/>
            <person name="Liu X."/>
        </authorList>
    </citation>
    <scope>NUCLEOTIDE SEQUENCE [LARGE SCALE GENOMIC DNA]</scope>
    <source>
        <strain evidence="5 7">DSM 2895</strain>
    </source>
</reference>
<dbReference type="GO" id="GO:0016787">
    <property type="term" value="F:hydrolase activity"/>
    <property type="evidence" value="ECO:0007669"/>
    <property type="project" value="UniProtKB-KW"/>
</dbReference>
<dbReference type="SMART" id="SM00796">
    <property type="entry name" value="AHS1"/>
    <property type="match status" value="1"/>
</dbReference>
<dbReference type="InterPro" id="IPR029000">
    <property type="entry name" value="Cyclophilin-like_dom_sf"/>
</dbReference>
<dbReference type="RefSeq" id="WP_043064817.1">
    <property type="nucleotide sequence ID" value="NZ_BJOA01000243.1"/>
</dbReference>
<gene>
    <name evidence="5" type="ORF">AF333_19315</name>
    <name evidence="6" type="ORF">SAMN04487909_110168</name>
</gene>
<dbReference type="Gene3D" id="3.30.1360.40">
    <property type="match status" value="1"/>
</dbReference>
<organism evidence="5 7">
    <name type="scientific">Aneurinibacillus migulanus</name>
    <name type="common">Bacillus migulanus</name>
    <dbReference type="NCBI Taxonomy" id="47500"/>
    <lineage>
        <taxon>Bacteria</taxon>
        <taxon>Bacillati</taxon>
        <taxon>Bacillota</taxon>
        <taxon>Bacilli</taxon>
        <taxon>Bacillales</taxon>
        <taxon>Paenibacillaceae</taxon>
        <taxon>Aneurinibacillus group</taxon>
        <taxon>Aneurinibacillus</taxon>
    </lineage>
</organism>
<evidence type="ECO:0000313" key="5">
    <source>
        <dbReference type="EMBL" id="KON97301.1"/>
    </source>
</evidence>
<dbReference type="Pfam" id="PF02682">
    <property type="entry name" value="CT_C_D"/>
    <property type="match status" value="1"/>
</dbReference>
<sequence length="294" mass="33701">MFTLPETRFDFGGDEYIYAEISRDMSAESNFKALAIVNELRERNIPGIVDIVPSNASYLVRYNPEILSPRDLLDYLKEIDITKSDPAELNLSIRMVEIPTWYDDPVSRQYSERFKNRHQEPTLSNFEFAMKANGFTDKEAFIEAHSRMPNLITMVGFLPGTAWGFPLGLEPGEIIQTPKYLSPRTHTPRQGVGIGGAFTVVYPVNGTGSYQLIGMSAVPVYDADKRLIDLEDTYFLARPGDLWKHRPIDEREYNQIVAEVEQGTYRYHMKQIDFSPQEYVIKGKAYIQELMEGF</sequence>
<evidence type="ECO:0000256" key="1">
    <source>
        <dbReference type="ARBA" id="ARBA00022741"/>
    </source>
</evidence>
<dbReference type="EMBL" id="LGUG01000004">
    <property type="protein sequence ID" value="KON97301.1"/>
    <property type="molecule type" value="Genomic_DNA"/>
</dbReference>
<protein>
    <submittedName>
        <fullName evidence="5">Allophanate hydrolase</fullName>
    </submittedName>
    <submittedName>
        <fullName evidence="6">Urea carboxylase</fullName>
    </submittedName>
</protein>
<evidence type="ECO:0000313" key="8">
    <source>
        <dbReference type="Proteomes" id="UP000182836"/>
    </source>
</evidence>
<evidence type="ECO:0000313" key="6">
    <source>
        <dbReference type="EMBL" id="SDJ02650.1"/>
    </source>
</evidence>
<feature type="domain" description="Carboxyltransferase" evidence="4">
    <location>
        <begin position="7"/>
        <end position="237"/>
    </location>
</feature>
<proteinExistence type="predicted"/>
<name>A0A0D1XMC1_ANEMI</name>
<dbReference type="OrthoDB" id="9778567at2"/>
<evidence type="ECO:0000256" key="2">
    <source>
        <dbReference type="ARBA" id="ARBA00022801"/>
    </source>
</evidence>
<dbReference type="SUPFAM" id="SSF160467">
    <property type="entry name" value="PH0987 N-terminal domain-like"/>
    <property type="match status" value="1"/>
</dbReference>
<dbReference type="SUPFAM" id="SSF50891">
    <property type="entry name" value="Cyclophilin-like"/>
    <property type="match status" value="1"/>
</dbReference>
<dbReference type="Proteomes" id="UP000037269">
    <property type="component" value="Unassembled WGS sequence"/>
</dbReference>
<dbReference type="Proteomes" id="UP000182836">
    <property type="component" value="Unassembled WGS sequence"/>
</dbReference>
<keyword evidence="7" id="KW-1185">Reference proteome</keyword>
<keyword evidence="1" id="KW-0547">Nucleotide-binding</keyword>
<dbReference type="EMBL" id="FNED01000010">
    <property type="protein sequence ID" value="SDJ02650.1"/>
    <property type="molecule type" value="Genomic_DNA"/>
</dbReference>
<dbReference type="PANTHER" id="PTHR34698">
    <property type="entry name" value="5-OXOPROLINASE SUBUNIT B"/>
    <property type="match status" value="1"/>
</dbReference>
<accession>A0A0D1XMC1</accession>
<dbReference type="PATRIC" id="fig|47500.12.peg.179"/>
<reference evidence="6 8" key="2">
    <citation type="submission" date="2016-10" db="EMBL/GenBank/DDBJ databases">
        <authorList>
            <person name="de Groot N.N."/>
        </authorList>
    </citation>
    <scope>NUCLEOTIDE SEQUENCE [LARGE SCALE GENOMIC DNA]</scope>
    <source>
        <strain evidence="6 8">DSM 2895</strain>
    </source>
</reference>
<dbReference type="GO" id="GO:0005524">
    <property type="term" value="F:ATP binding"/>
    <property type="evidence" value="ECO:0007669"/>
    <property type="project" value="UniProtKB-KW"/>
</dbReference>
<dbReference type="GeneID" id="42307304"/>